<dbReference type="EMBL" id="KB203683">
    <property type="protein sequence ID" value="ESO83434.1"/>
    <property type="molecule type" value="Genomic_DNA"/>
</dbReference>
<keyword evidence="6" id="KW-0812">Transmembrane</keyword>
<feature type="non-terminal residue" evidence="13">
    <location>
        <position position="1"/>
    </location>
</feature>
<dbReference type="STRING" id="225164.V4B4T2"/>
<dbReference type="Pfam" id="PF02709">
    <property type="entry name" value="Glyco_transf_7C"/>
    <property type="match status" value="1"/>
</dbReference>
<dbReference type="KEGG" id="lgi:LOTGIDRAFT_133456"/>
<evidence type="ECO:0000256" key="7">
    <source>
        <dbReference type="ARBA" id="ARBA00022968"/>
    </source>
</evidence>
<dbReference type="GO" id="GO:0005794">
    <property type="term" value="C:Golgi apparatus"/>
    <property type="evidence" value="ECO:0007669"/>
    <property type="project" value="TreeGrafter"/>
</dbReference>
<evidence type="ECO:0000256" key="1">
    <source>
        <dbReference type="ARBA" id="ARBA00004606"/>
    </source>
</evidence>
<gene>
    <name evidence="13" type="ORF">LOTGIDRAFT_133456</name>
</gene>
<evidence type="ECO:0000256" key="6">
    <source>
        <dbReference type="ARBA" id="ARBA00022692"/>
    </source>
</evidence>
<keyword evidence="9" id="KW-0472">Membrane</keyword>
<dbReference type="PANTHER" id="PTHR19300">
    <property type="entry name" value="BETA-1,4-GALACTOSYLTRANSFERASE"/>
    <property type="match status" value="1"/>
</dbReference>
<proteinExistence type="inferred from homology"/>
<evidence type="ECO:0000259" key="12">
    <source>
        <dbReference type="Pfam" id="PF13733"/>
    </source>
</evidence>
<comment type="pathway">
    <text evidence="2">Protein modification; protein glycosylation.</text>
</comment>
<dbReference type="GO" id="GO:0006688">
    <property type="term" value="P:glycosphingolipid biosynthetic process"/>
    <property type="evidence" value="ECO:0007669"/>
    <property type="project" value="TreeGrafter"/>
</dbReference>
<comment type="similarity">
    <text evidence="3">Belongs to the glycosyltransferase 7 family.</text>
</comment>
<keyword evidence="5" id="KW-0808">Transferase</keyword>
<evidence type="ECO:0000256" key="8">
    <source>
        <dbReference type="ARBA" id="ARBA00022989"/>
    </source>
</evidence>
<organism evidence="13 14">
    <name type="scientific">Lottia gigantea</name>
    <name type="common">Giant owl limpet</name>
    <dbReference type="NCBI Taxonomy" id="225164"/>
    <lineage>
        <taxon>Eukaryota</taxon>
        <taxon>Metazoa</taxon>
        <taxon>Spiralia</taxon>
        <taxon>Lophotrochozoa</taxon>
        <taxon>Mollusca</taxon>
        <taxon>Gastropoda</taxon>
        <taxon>Patellogastropoda</taxon>
        <taxon>Lottioidea</taxon>
        <taxon>Lottiidae</taxon>
        <taxon>Lottia</taxon>
    </lineage>
</organism>
<reference evidence="13 14" key="1">
    <citation type="journal article" date="2013" name="Nature">
        <title>Insights into bilaterian evolution from three spiralian genomes.</title>
        <authorList>
            <person name="Simakov O."/>
            <person name="Marletaz F."/>
            <person name="Cho S.J."/>
            <person name="Edsinger-Gonzales E."/>
            <person name="Havlak P."/>
            <person name="Hellsten U."/>
            <person name="Kuo D.H."/>
            <person name="Larsson T."/>
            <person name="Lv J."/>
            <person name="Arendt D."/>
            <person name="Savage R."/>
            <person name="Osoegawa K."/>
            <person name="de Jong P."/>
            <person name="Grimwood J."/>
            <person name="Chapman J.A."/>
            <person name="Shapiro H."/>
            <person name="Aerts A."/>
            <person name="Otillar R.P."/>
            <person name="Terry A.Y."/>
            <person name="Boore J.L."/>
            <person name="Grigoriev I.V."/>
            <person name="Lindberg D.R."/>
            <person name="Seaver E.C."/>
            <person name="Weisblat D.A."/>
            <person name="Putnam N.H."/>
            <person name="Rokhsar D.S."/>
        </authorList>
    </citation>
    <scope>NUCLEOTIDE SEQUENCE [LARGE SCALE GENOMIC DNA]</scope>
</reference>
<evidence type="ECO:0000256" key="4">
    <source>
        <dbReference type="ARBA" id="ARBA00022676"/>
    </source>
</evidence>
<accession>V4B4T2</accession>
<evidence type="ECO:0000256" key="2">
    <source>
        <dbReference type="ARBA" id="ARBA00004922"/>
    </source>
</evidence>
<feature type="domain" description="Galactosyltransferase N-terminal" evidence="12">
    <location>
        <begin position="8"/>
        <end position="125"/>
    </location>
</feature>
<keyword evidence="8" id="KW-1133">Transmembrane helix</keyword>
<dbReference type="GO" id="GO:0008378">
    <property type="term" value="F:galactosyltransferase activity"/>
    <property type="evidence" value="ECO:0007669"/>
    <property type="project" value="TreeGrafter"/>
</dbReference>
<dbReference type="RefSeq" id="XP_009065864.1">
    <property type="nucleotide sequence ID" value="XM_009067616.1"/>
</dbReference>
<dbReference type="GeneID" id="20233439"/>
<evidence type="ECO:0000256" key="5">
    <source>
        <dbReference type="ARBA" id="ARBA00022679"/>
    </source>
</evidence>
<keyword evidence="4" id="KW-0328">Glycosyltransferase</keyword>
<evidence type="ECO:0000259" key="11">
    <source>
        <dbReference type="Pfam" id="PF02709"/>
    </source>
</evidence>
<evidence type="ECO:0000256" key="3">
    <source>
        <dbReference type="ARBA" id="ARBA00005735"/>
    </source>
</evidence>
<evidence type="ECO:0000256" key="10">
    <source>
        <dbReference type="ARBA" id="ARBA00023180"/>
    </source>
</evidence>
<protein>
    <submittedName>
        <fullName evidence="13">Uncharacterized protein</fullName>
    </submittedName>
</protein>
<dbReference type="GO" id="GO:0016020">
    <property type="term" value="C:membrane"/>
    <property type="evidence" value="ECO:0007669"/>
    <property type="project" value="UniProtKB-SubCell"/>
</dbReference>
<dbReference type="SUPFAM" id="SSF53448">
    <property type="entry name" value="Nucleotide-diphospho-sugar transferases"/>
    <property type="match status" value="1"/>
</dbReference>
<dbReference type="InterPro" id="IPR027791">
    <property type="entry name" value="Galactosyl_T_C"/>
</dbReference>
<evidence type="ECO:0000313" key="13">
    <source>
        <dbReference type="EMBL" id="ESO83434.1"/>
    </source>
</evidence>
<dbReference type="PRINTS" id="PR02050">
    <property type="entry name" value="B14GALTRFASE"/>
</dbReference>
<dbReference type="GO" id="GO:0005975">
    <property type="term" value="P:carbohydrate metabolic process"/>
    <property type="evidence" value="ECO:0007669"/>
    <property type="project" value="InterPro"/>
</dbReference>
<dbReference type="HOGENOM" id="CLU_044391_1_4_1"/>
<keyword evidence="14" id="KW-1185">Reference proteome</keyword>
<keyword evidence="10" id="KW-0325">Glycoprotein</keyword>
<dbReference type="GO" id="GO:0033842">
    <property type="term" value="F:N-acetyl-beta-glucosaminyl-derivative 4-beta-N-acetylgalactosaminyltransferase activity"/>
    <property type="evidence" value="ECO:0007669"/>
    <property type="project" value="TreeGrafter"/>
</dbReference>
<dbReference type="PANTHER" id="PTHR19300:SF57">
    <property type="entry name" value="BETA-1,4-N-ACETYLGALACTOSAMINYLTRANSFERASE"/>
    <property type="match status" value="1"/>
</dbReference>
<comment type="subcellular location">
    <subcellularLocation>
        <location evidence="1">Membrane</location>
        <topology evidence="1">Single-pass type II membrane protein</topology>
    </subcellularLocation>
</comment>
<dbReference type="AlphaFoldDB" id="V4B4T2"/>
<evidence type="ECO:0000313" key="14">
    <source>
        <dbReference type="Proteomes" id="UP000030746"/>
    </source>
</evidence>
<dbReference type="CDD" id="cd00899">
    <property type="entry name" value="b4GalT"/>
    <property type="match status" value="1"/>
</dbReference>
<dbReference type="OrthoDB" id="10016069at2759"/>
<dbReference type="Gene3D" id="3.90.550.10">
    <property type="entry name" value="Spore Coat Polysaccharide Biosynthesis Protein SpsA, Chain A"/>
    <property type="match status" value="1"/>
</dbReference>
<evidence type="ECO:0000256" key="9">
    <source>
        <dbReference type="ARBA" id="ARBA00023136"/>
    </source>
</evidence>
<dbReference type="InterPro" id="IPR029044">
    <property type="entry name" value="Nucleotide-diphossugar_trans"/>
</dbReference>
<feature type="domain" description="Galactosyltransferase C-terminal" evidence="11">
    <location>
        <begin position="129"/>
        <end position="206"/>
    </location>
</feature>
<dbReference type="Proteomes" id="UP000030746">
    <property type="component" value="Unassembled WGS sequence"/>
</dbReference>
<name>V4B4T2_LOTGI</name>
<dbReference type="UniPathway" id="UPA00378"/>
<dbReference type="InterPro" id="IPR027995">
    <property type="entry name" value="Galactosyl_T_N"/>
</dbReference>
<dbReference type="Pfam" id="PF13733">
    <property type="entry name" value="Glyco_transf_7N"/>
    <property type="match status" value="1"/>
</dbReference>
<sequence>VGALATYTSATTFDDVYKENPVLEPGGRYHPKDCVARHRVAIIIPYRNRESQLKIFLKNIHPILQRQQLDYGIYVIDMELPTQFNRAMLMNIGYNESLQIYDYQCFVFHDVDLIPENDKNIYSCPESPRHMSVAVDKFSYKLPYASIFGGVSALTKEQMIKTNGFSNKFFGWGGEDDDMYSRIRNKGYKISRYSVDVARYRMIKHQRETSNPVNKDRYKLMSGGKARQDKDGVNSLKYIVIKREFNPTYTYILTKIDKDAVMKVSYCHME</sequence>
<dbReference type="CTD" id="20233439"/>
<dbReference type="OMA" id="HNEPNPK"/>
<keyword evidence="7" id="KW-0735">Signal-anchor</keyword>
<dbReference type="InterPro" id="IPR003859">
    <property type="entry name" value="Galactosyl_T"/>
</dbReference>